<sequence>MKYFPFYILLALPLTGLTQDAPTAIIVEDEEPVETDFSPPVLDEEVADNQNLEEPELDETSDELNKPEQPAQPEDPVLPEQPEDLGLPEQDEPVVVKVEIPKQIKLSEDSGFKLISPWAPKPMQQAPRGWRYIPAPQNKAYPVEVNLSTGKTLSLSITPYTLVPEISNKVIQAREPGYQPERGYQQEHSVSARLKTATNNLKQAGDSLDQSIENLSALVDSLPK</sequence>
<gene>
    <name evidence="2" type="ORF">BSZ32_12645</name>
</gene>
<dbReference type="RefSeq" id="WP_105043751.1">
    <property type="nucleotide sequence ID" value="NZ_MQWA01000001.1"/>
</dbReference>
<comment type="caution">
    <text evidence="2">The sequence shown here is derived from an EMBL/GenBank/DDBJ whole genome shotgun (WGS) entry which is preliminary data.</text>
</comment>
<accession>A0A2S7U2P8</accession>
<feature type="compositionally biased region" description="Acidic residues" evidence="1">
    <location>
        <begin position="42"/>
        <end position="62"/>
    </location>
</feature>
<proteinExistence type="predicted"/>
<evidence type="ECO:0000313" key="2">
    <source>
        <dbReference type="EMBL" id="PQJ29256.1"/>
    </source>
</evidence>
<evidence type="ECO:0000256" key="1">
    <source>
        <dbReference type="SAM" id="MobiDB-lite"/>
    </source>
</evidence>
<protein>
    <submittedName>
        <fullName evidence="2">Uncharacterized protein</fullName>
    </submittedName>
</protein>
<keyword evidence="3" id="KW-1185">Reference proteome</keyword>
<dbReference type="OrthoDB" id="198995at2"/>
<organism evidence="2 3">
    <name type="scientific">Rubritalea profundi</name>
    <dbReference type="NCBI Taxonomy" id="1658618"/>
    <lineage>
        <taxon>Bacteria</taxon>
        <taxon>Pseudomonadati</taxon>
        <taxon>Verrucomicrobiota</taxon>
        <taxon>Verrucomicrobiia</taxon>
        <taxon>Verrucomicrobiales</taxon>
        <taxon>Rubritaleaceae</taxon>
        <taxon>Rubritalea</taxon>
    </lineage>
</organism>
<reference evidence="2 3" key="1">
    <citation type="submission" date="2016-12" db="EMBL/GenBank/DDBJ databases">
        <title>Study of bacterial adaptation to deep sea.</title>
        <authorList>
            <person name="Song J."/>
            <person name="Yoshizawa S."/>
            <person name="Kogure K."/>
        </authorList>
    </citation>
    <scope>NUCLEOTIDE SEQUENCE [LARGE SCALE GENOMIC DNA]</scope>
    <source>
        <strain evidence="2 3">SAORIC-165</strain>
    </source>
</reference>
<dbReference type="AlphaFoldDB" id="A0A2S7U2P8"/>
<dbReference type="Proteomes" id="UP000239907">
    <property type="component" value="Unassembled WGS sequence"/>
</dbReference>
<evidence type="ECO:0000313" key="3">
    <source>
        <dbReference type="Proteomes" id="UP000239907"/>
    </source>
</evidence>
<name>A0A2S7U2P8_9BACT</name>
<feature type="region of interest" description="Disordered" evidence="1">
    <location>
        <begin position="31"/>
        <end position="93"/>
    </location>
</feature>
<dbReference type="EMBL" id="MQWA01000001">
    <property type="protein sequence ID" value="PQJ29256.1"/>
    <property type="molecule type" value="Genomic_DNA"/>
</dbReference>